<dbReference type="InterPro" id="IPR034804">
    <property type="entry name" value="SQR/QFR_C/D"/>
</dbReference>
<feature type="transmembrane region" description="Helical" evidence="16">
    <location>
        <begin position="50"/>
        <end position="70"/>
    </location>
</feature>
<accession>A0A1J5R8C8</accession>
<dbReference type="UniPathway" id="UPA00223"/>
<evidence type="ECO:0000256" key="8">
    <source>
        <dbReference type="ARBA" id="ARBA00022532"/>
    </source>
</evidence>
<evidence type="ECO:0000256" key="14">
    <source>
        <dbReference type="ARBA" id="ARBA00023004"/>
    </source>
</evidence>
<dbReference type="Gene3D" id="1.20.1300.10">
    <property type="entry name" value="Fumarate reductase/succinate dehydrogenase, transmembrane subunit"/>
    <property type="match status" value="1"/>
</dbReference>
<sequence>MRLLGGLRPWVIQRLSALFMLGCFAVLAACLAIGPPLSFAAWRAWMSEPVAKVAAFLLFSSLFLHAWIGLRDVLLDYVQPLALRALLFVAIALGLISLEGWVVVILAGVH</sequence>
<keyword evidence="5" id="KW-0813">Transport</keyword>
<dbReference type="GO" id="GO:0005886">
    <property type="term" value="C:plasma membrane"/>
    <property type="evidence" value="ECO:0007669"/>
    <property type="project" value="UniProtKB-SubCell"/>
</dbReference>
<organism evidence="17">
    <name type="scientific">mine drainage metagenome</name>
    <dbReference type="NCBI Taxonomy" id="410659"/>
    <lineage>
        <taxon>unclassified sequences</taxon>
        <taxon>metagenomes</taxon>
        <taxon>ecological metagenomes</taxon>
    </lineage>
</organism>
<evidence type="ECO:0000256" key="9">
    <source>
        <dbReference type="ARBA" id="ARBA00022617"/>
    </source>
</evidence>
<evidence type="ECO:0000256" key="6">
    <source>
        <dbReference type="ARBA" id="ARBA00022475"/>
    </source>
</evidence>
<evidence type="ECO:0000256" key="7">
    <source>
        <dbReference type="ARBA" id="ARBA00022519"/>
    </source>
</evidence>
<dbReference type="AlphaFoldDB" id="A0A1J5R8C8"/>
<feature type="transmembrane region" description="Helical" evidence="16">
    <location>
        <begin position="82"/>
        <end position="109"/>
    </location>
</feature>
<keyword evidence="8" id="KW-0816">Tricarboxylic acid cycle</keyword>
<dbReference type="PIRSF" id="PIRSF000169">
    <property type="entry name" value="SDH_D"/>
    <property type="match status" value="1"/>
</dbReference>
<comment type="cofactor">
    <cofactor evidence="1">
        <name>heme</name>
        <dbReference type="ChEBI" id="CHEBI:30413"/>
    </cofactor>
</comment>
<dbReference type="PANTHER" id="PTHR38689">
    <property type="entry name" value="SUCCINATE DEHYDROGENASE HYDROPHOBIC MEMBRANE ANCHOR SUBUNIT"/>
    <property type="match status" value="1"/>
</dbReference>
<evidence type="ECO:0000256" key="12">
    <source>
        <dbReference type="ARBA" id="ARBA00022982"/>
    </source>
</evidence>
<dbReference type="Pfam" id="PF01127">
    <property type="entry name" value="Sdh_cyt"/>
    <property type="match status" value="1"/>
</dbReference>
<evidence type="ECO:0000313" key="17">
    <source>
        <dbReference type="EMBL" id="OIQ92272.1"/>
    </source>
</evidence>
<name>A0A1J5R8C8_9ZZZZ</name>
<dbReference type="GO" id="GO:0046872">
    <property type="term" value="F:metal ion binding"/>
    <property type="evidence" value="ECO:0007669"/>
    <property type="project" value="UniProtKB-KW"/>
</dbReference>
<evidence type="ECO:0000256" key="2">
    <source>
        <dbReference type="ARBA" id="ARBA00004050"/>
    </source>
</evidence>
<comment type="function">
    <text evidence="2">Membrane-anchoring subunit of succinate dehydrogenase (SDH).</text>
</comment>
<evidence type="ECO:0000256" key="3">
    <source>
        <dbReference type="ARBA" id="ARBA00004429"/>
    </source>
</evidence>
<keyword evidence="9" id="KW-0349">Heme</keyword>
<keyword evidence="15 16" id="KW-0472">Membrane</keyword>
<evidence type="ECO:0000256" key="4">
    <source>
        <dbReference type="ARBA" id="ARBA00005163"/>
    </source>
</evidence>
<dbReference type="InterPro" id="IPR000701">
    <property type="entry name" value="SuccDH_FuR_B_TM-su"/>
</dbReference>
<keyword evidence="10 16" id="KW-0812">Transmembrane</keyword>
<keyword evidence="12" id="KW-0249">Electron transport</keyword>
<gene>
    <name evidence="17" type="primary">sdhD_6</name>
    <name evidence="17" type="ORF">GALL_257880</name>
</gene>
<dbReference type="EMBL" id="MLJW01000236">
    <property type="protein sequence ID" value="OIQ92272.1"/>
    <property type="molecule type" value="Genomic_DNA"/>
</dbReference>
<reference evidence="17" key="1">
    <citation type="submission" date="2016-10" db="EMBL/GenBank/DDBJ databases">
        <title>Sequence of Gallionella enrichment culture.</title>
        <authorList>
            <person name="Poehlein A."/>
            <person name="Muehling M."/>
            <person name="Daniel R."/>
        </authorList>
    </citation>
    <scope>NUCLEOTIDE SEQUENCE</scope>
</reference>
<comment type="caution">
    <text evidence="17">The sequence shown here is derived from an EMBL/GenBank/DDBJ whole genome shotgun (WGS) entry which is preliminary data.</text>
</comment>
<dbReference type="SUPFAM" id="SSF81343">
    <property type="entry name" value="Fumarate reductase respiratory complex transmembrane subunits"/>
    <property type="match status" value="1"/>
</dbReference>
<keyword evidence="6" id="KW-1003">Cell membrane</keyword>
<evidence type="ECO:0000256" key="15">
    <source>
        <dbReference type="ARBA" id="ARBA00023136"/>
    </source>
</evidence>
<evidence type="ECO:0000256" key="16">
    <source>
        <dbReference type="SAM" id="Phobius"/>
    </source>
</evidence>
<proteinExistence type="predicted"/>
<protein>
    <submittedName>
        <fullName evidence="17">Succinate dehydrogenase hydrophobic membrane anchor subunit</fullName>
    </submittedName>
</protein>
<evidence type="ECO:0000256" key="11">
    <source>
        <dbReference type="ARBA" id="ARBA00022723"/>
    </source>
</evidence>
<dbReference type="GO" id="GO:0017004">
    <property type="term" value="P:cytochrome complex assembly"/>
    <property type="evidence" value="ECO:0007669"/>
    <property type="project" value="TreeGrafter"/>
</dbReference>
<keyword evidence="7" id="KW-0997">Cell inner membrane</keyword>
<comment type="pathway">
    <text evidence="4">Carbohydrate metabolism; tricarboxylic acid cycle.</text>
</comment>
<keyword evidence="14" id="KW-0408">Iron</keyword>
<dbReference type="InterPro" id="IPR014312">
    <property type="entry name" value="Succ_DH_anchor"/>
</dbReference>
<dbReference type="NCBIfam" id="TIGR02968">
    <property type="entry name" value="succ_dehyd_anc"/>
    <property type="match status" value="1"/>
</dbReference>
<dbReference type="GO" id="GO:0006099">
    <property type="term" value="P:tricarboxylic acid cycle"/>
    <property type="evidence" value="ECO:0007669"/>
    <property type="project" value="UniProtKB-UniPathway"/>
</dbReference>
<dbReference type="GO" id="GO:0020037">
    <property type="term" value="F:heme binding"/>
    <property type="evidence" value="ECO:0007669"/>
    <property type="project" value="InterPro"/>
</dbReference>
<dbReference type="PANTHER" id="PTHR38689:SF1">
    <property type="entry name" value="SUCCINATE DEHYDROGENASE HYDROPHOBIC MEMBRANE ANCHOR SUBUNIT"/>
    <property type="match status" value="1"/>
</dbReference>
<dbReference type="GO" id="GO:0009055">
    <property type="term" value="F:electron transfer activity"/>
    <property type="evidence" value="ECO:0007669"/>
    <property type="project" value="TreeGrafter"/>
</dbReference>
<evidence type="ECO:0000256" key="1">
    <source>
        <dbReference type="ARBA" id="ARBA00001971"/>
    </source>
</evidence>
<comment type="subcellular location">
    <subcellularLocation>
        <location evidence="3">Cell inner membrane</location>
        <topology evidence="3">Multi-pass membrane protein</topology>
    </subcellularLocation>
</comment>
<keyword evidence="13 16" id="KW-1133">Transmembrane helix</keyword>
<keyword evidence="11" id="KW-0479">Metal-binding</keyword>
<evidence type="ECO:0000256" key="13">
    <source>
        <dbReference type="ARBA" id="ARBA00022989"/>
    </source>
</evidence>
<evidence type="ECO:0000256" key="5">
    <source>
        <dbReference type="ARBA" id="ARBA00022448"/>
    </source>
</evidence>
<evidence type="ECO:0000256" key="10">
    <source>
        <dbReference type="ARBA" id="ARBA00022692"/>
    </source>
</evidence>
<dbReference type="PROSITE" id="PS51257">
    <property type="entry name" value="PROKAR_LIPOPROTEIN"/>
    <property type="match status" value="1"/>
</dbReference>